<dbReference type="PANTHER" id="PTHR11592:SF40">
    <property type="entry name" value="THIOREDOXIN_GLUTATHIONE PEROXIDASE BTUE"/>
    <property type="match status" value="1"/>
</dbReference>
<dbReference type="EMBL" id="BAABLM010000004">
    <property type="protein sequence ID" value="GAA4678088.1"/>
    <property type="molecule type" value="Genomic_DNA"/>
</dbReference>
<evidence type="ECO:0000313" key="6">
    <source>
        <dbReference type="Proteomes" id="UP001501295"/>
    </source>
</evidence>
<dbReference type="InterPro" id="IPR036249">
    <property type="entry name" value="Thioredoxin-like_sf"/>
</dbReference>
<name>A0ABP8W1U3_9MICO</name>
<organism evidence="5 6">
    <name type="scientific">Frondihabitans cladoniiphilus</name>
    <dbReference type="NCBI Taxonomy" id="715785"/>
    <lineage>
        <taxon>Bacteria</taxon>
        <taxon>Bacillati</taxon>
        <taxon>Actinomycetota</taxon>
        <taxon>Actinomycetes</taxon>
        <taxon>Micrococcales</taxon>
        <taxon>Microbacteriaceae</taxon>
        <taxon>Frondihabitans</taxon>
    </lineage>
</organism>
<dbReference type="PIRSF" id="PIRSF000303">
    <property type="entry name" value="Glutathion_perox"/>
    <property type="match status" value="1"/>
</dbReference>
<dbReference type="InterPro" id="IPR029759">
    <property type="entry name" value="GPX_AS"/>
</dbReference>
<dbReference type="PANTHER" id="PTHR11592">
    <property type="entry name" value="GLUTATHIONE PEROXIDASE"/>
    <property type="match status" value="1"/>
</dbReference>
<comment type="caution">
    <text evidence="5">The sequence shown here is derived from an EMBL/GenBank/DDBJ whole genome shotgun (WGS) entry which is preliminary data.</text>
</comment>
<dbReference type="CDD" id="cd00340">
    <property type="entry name" value="GSH_Peroxidase"/>
    <property type="match status" value="1"/>
</dbReference>
<sequence length="167" mass="18231">MTSDTLYSIPVDKADGTTTTLGEYDDKLLLVVNVASRCGLTPQYGDLQALQEKYRDQGLQVVGFPANQFNGQEPGTNEEIQEFCVATYGVDFPVFAKIEVNGENRHPVYDVLTTTPDASGEAGDVQWNFEKYLVAPGGSVVARVRPRESPATDEFVALVEANLPVRV</sequence>
<dbReference type="InterPro" id="IPR000889">
    <property type="entry name" value="Glutathione_peroxidase"/>
</dbReference>
<keyword evidence="3 4" id="KW-0560">Oxidoreductase</keyword>
<keyword evidence="6" id="KW-1185">Reference proteome</keyword>
<dbReference type="SUPFAM" id="SSF52833">
    <property type="entry name" value="Thioredoxin-like"/>
    <property type="match status" value="1"/>
</dbReference>
<proteinExistence type="inferred from homology"/>
<evidence type="ECO:0000256" key="1">
    <source>
        <dbReference type="ARBA" id="ARBA00006926"/>
    </source>
</evidence>
<protein>
    <recommendedName>
        <fullName evidence="4">Glutathione peroxidase</fullName>
    </recommendedName>
</protein>
<dbReference type="PROSITE" id="PS00460">
    <property type="entry name" value="GLUTATHIONE_PEROXID_1"/>
    <property type="match status" value="1"/>
</dbReference>
<dbReference type="GO" id="GO:0004601">
    <property type="term" value="F:peroxidase activity"/>
    <property type="evidence" value="ECO:0007669"/>
    <property type="project" value="UniProtKB-KW"/>
</dbReference>
<evidence type="ECO:0000256" key="4">
    <source>
        <dbReference type="RuleBase" id="RU000499"/>
    </source>
</evidence>
<keyword evidence="2 4" id="KW-0575">Peroxidase</keyword>
<dbReference type="PROSITE" id="PS51355">
    <property type="entry name" value="GLUTATHIONE_PEROXID_3"/>
    <property type="match status" value="1"/>
</dbReference>
<evidence type="ECO:0000313" key="5">
    <source>
        <dbReference type="EMBL" id="GAA4678088.1"/>
    </source>
</evidence>
<gene>
    <name evidence="5" type="ORF">GCM10025780_23740</name>
</gene>
<dbReference type="Pfam" id="PF00255">
    <property type="entry name" value="GSHPx"/>
    <property type="match status" value="1"/>
</dbReference>
<evidence type="ECO:0000256" key="2">
    <source>
        <dbReference type="ARBA" id="ARBA00022559"/>
    </source>
</evidence>
<evidence type="ECO:0000256" key="3">
    <source>
        <dbReference type="ARBA" id="ARBA00023002"/>
    </source>
</evidence>
<dbReference type="Proteomes" id="UP001501295">
    <property type="component" value="Unassembled WGS sequence"/>
</dbReference>
<accession>A0ABP8W1U3</accession>
<comment type="similarity">
    <text evidence="1 4">Belongs to the glutathione peroxidase family.</text>
</comment>
<dbReference type="PRINTS" id="PR01011">
    <property type="entry name" value="GLUTPROXDASE"/>
</dbReference>
<reference evidence="6" key="1">
    <citation type="journal article" date="2019" name="Int. J. Syst. Evol. Microbiol.">
        <title>The Global Catalogue of Microorganisms (GCM) 10K type strain sequencing project: providing services to taxonomists for standard genome sequencing and annotation.</title>
        <authorList>
            <consortium name="The Broad Institute Genomics Platform"/>
            <consortium name="The Broad Institute Genome Sequencing Center for Infectious Disease"/>
            <person name="Wu L."/>
            <person name="Ma J."/>
        </authorList>
    </citation>
    <scope>NUCLEOTIDE SEQUENCE [LARGE SCALE GENOMIC DNA]</scope>
    <source>
        <strain evidence="6">JCM 18956</strain>
    </source>
</reference>
<dbReference type="Gene3D" id="3.40.30.10">
    <property type="entry name" value="Glutaredoxin"/>
    <property type="match status" value="1"/>
</dbReference>
<dbReference type="RefSeq" id="WP_345376095.1">
    <property type="nucleotide sequence ID" value="NZ_BAABLM010000004.1"/>
</dbReference>